<dbReference type="GO" id="GO:0004222">
    <property type="term" value="F:metalloendopeptidase activity"/>
    <property type="evidence" value="ECO:0007669"/>
    <property type="project" value="InterPro"/>
</dbReference>
<dbReference type="InterPro" id="IPR018497">
    <property type="entry name" value="Peptidase_M13_C"/>
</dbReference>
<evidence type="ECO:0000313" key="2">
    <source>
        <dbReference type="EMBL" id="KAH8025257.1"/>
    </source>
</evidence>
<keyword evidence="3" id="KW-1185">Reference proteome</keyword>
<dbReference type="Proteomes" id="UP000821866">
    <property type="component" value="Unassembled WGS sequence"/>
</dbReference>
<dbReference type="Gene3D" id="3.40.390.10">
    <property type="entry name" value="Collagenase (Catalytic Domain)"/>
    <property type="match status" value="1"/>
</dbReference>
<dbReference type="InterPro" id="IPR024079">
    <property type="entry name" value="MetalloPept_cat_dom_sf"/>
</dbReference>
<name>A0A9J6DTD6_RHIMP</name>
<dbReference type="EMBL" id="JABSTU010000007">
    <property type="protein sequence ID" value="KAH8025257.1"/>
    <property type="molecule type" value="Genomic_DNA"/>
</dbReference>
<dbReference type="AlphaFoldDB" id="A0A9J6DTD6"/>
<reference evidence="2" key="1">
    <citation type="journal article" date="2020" name="Cell">
        <title>Large-Scale Comparative Analyses of Tick Genomes Elucidate Their Genetic Diversity and Vector Capacities.</title>
        <authorList>
            <consortium name="Tick Genome and Microbiome Consortium (TIGMIC)"/>
            <person name="Jia N."/>
            <person name="Wang J."/>
            <person name="Shi W."/>
            <person name="Du L."/>
            <person name="Sun Y."/>
            <person name="Zhan W."/>
            <person name="Jiang J.F."/>
            <person name="Wang Q."/>
            <person name="Zhang B."/>
            <person name="Ji P."/>
            <person name="Bell-Sakyi L."/>
            <person name="Cui X.M."/>
            <person name="Yuan T.T."/>
            <person name="Jiang B.G."/>
            <person name="Yang W.F."/>
            <person name="Lam T.T."/>
            <person name="Chang Q.C."/>
            <person name="Ding S.J."/>
            <person name="Wang X.J."/>
            <person name="Zhu J.G."/>
            <person name="Ruan X.D."/>
            <person name="Zhao L."/>
            <person name="Wei J.T."/>
            <person name="Ye R.Z."/>
            <person name="Que T.C."/>
            <person name="Du C.H."/>
            <person name="Zhou Y.H."/>
            <person name="Cheng J.X."/>
            <person name="Dai P.F."/>
            <person name="Guo W.B."/>
            <person name="Han X.H."/>
            <person name="Huang E.J."/>
            <person name="Li L.F."/>
            <person name="Wei W."/>
            <person name="Gao Y.C."/>
            <person name="Liu J.Z."/>
            <person name="Shao H.Z."/>
            <person name="Wang X."/>
            <person name="Wang C.C."/>
            <person name="Yang T.C."/>
            <person name="Huo Q.B."/>
            <person name="Li W."/>
            <person name="Chen H.Y."/>
            <person name="Chen S.E."/>
            <person name="Zhou L.G."/>
            <person name="Ni X.B."/>
            <person name="Tian J.H."/>
            <person name="Sheng Y."/>
            <person name="Liu T."/>
            <person name="Pan Y.S."/>
            <person name="Xia L.Y."/>
            <person name="Li J."/>
            <person name="Zhao F."/>
            <person name="Cao W.C."/>
        </authorList>
    </citation>
    <scope>NUCLEOTIDE SEQUENCE</scope>
    <source>
        <strain evidence="2">Rmic-2018</strain>
    </source>
</reference>
<dbReference type="GO" id="GO:0016485">
    <property type="term" value="P:protein processing"/>
    <property type="evidence" value="ECO:0007669"/>
    <property type="project" value="TreeGrafter"/>
</dbReference>
<dbReference type="PANTHER" id="PTHR11733">
    <property type="entry name" value="ZINC METALLOPROTEASE FAMILY M13 NEPRILYSIN-RELATED"/>
    <property type="match status" value="1"/>
</dbReference>
<reference evidence="2" key="2">
    <citation type="submission" date="2021-09" db="EMBL/GenBank/DDBJ databases">
        <authorList>
            <person name="Jia N."/>
            <person name="Wang J."/>
            <person name="Shi W."/>
            <person name="Du L."/>
            <person name="Sun Y."/>
            <person name="Zhan W."/>
            <person name="Jiang J."/>
            <person name="Wang Q."/>
            <person name="Zhang B."/>
            <person name="Ji P."/>
            <person name="Sakyi L.B."/>
            <person name="Cui X."/>
            <person name="Yuan T."/>
            <person name="Jiang B."/>
            <person name="Yang W."/>
            <person name="Lam T.T.-Y."/>
            <person name="Chang Q."/>
            <person name="Ding S."/>
            <person name="Wang X."/>
            <person name="Zhu J."/>
            <person name="Ruan X."/>
            <person name="Zhao L."/>
            <person name="Wei J."/>
            <person name="Que T."/>
            <person name="Du C."/>
            <person name="Cheng J."/>
            <person name="Dai P."/>
            <person name="Han X."/>
            <person name="Huang E."/>
            <person name="Gao Y."/>
            <person name="Liu J."/>
            <person name="Shao H."/>
            <person name="Ye R."/>
            <person name="Li L."/>
            <person name="Wei W."/>
            <person name="Wang X."/>
            <person name="Wang C."/>
            <person name="Huo Q."/>
            <person name="Li W."/>
            <person name="Guo W."/>
            <person name="Chen H."/>
            <person name="Chen S."/>
            <person name="Zhou L."/>
            <person name="Zhou L."/>
            <person name="Ni X."/>
            <person name="Tian J."/>
            <person name="Zhou Y."/>
            <person name="Sheng Y."/>
            <person name="Liu T."/>
            <person name="Pan Y."/>
            <person name="Xia L."/>
            <person name="Li J."/>
            <person name="Zhao F."/>
            <person name="Cao W."/>
        </authorList>
    </citation>
    <scope>NUCLEOTIDE SEQUENCE</scope>
    <source>
        <strain evidence="2">Rmic-2018</strain>
        <tissue evidence="2">Larvae</tissue>
    </source>
</reference>
<gene>
    <name evidence="2" type="ORF">HPB51_005608</name>
</gene>
<dbReference type="InterPro" id="IPR000718">
    <property type="entry name" value="Peptidase_M13"/>
</dbReference>
<evidence type="ECO:0000313" key="3">
    <source>
        <dbReference type="Proteomes" id="UP000821866"/>
    </source>
</evidence>
<dbReference type="VEuPathDB" id="VectorBase:LOC119173407"/>
<accession>A0A9J6DTD6</accession>
<sequence length="137" mass="15861">MVVTHDTVFEVTLGLRNIHGVADTDNVGLLTEMLRVDRIWRFDFRFVSLPNVSAEQLFFLYYALDNCELSDRTHRAHEYSSWRRLPAEQRVNLPLRQMVHFAEAFGCAPGKNAMAPANRCGVLRWPAPRPDVRDYNL</sequence>
<proteinExistence type="predicted"/>
<evidence type="ECO:0000259" key="1">
    <source>
        <dbReference type="Pfam" id="PF01431"/>
    </source>
</evidence>
<comment type="caution">
    <text evidence="2">The sequence shown here is derived from an EMBL/GenBank/DDBJ whole genome shotgun (WGS) entry which is preliminary data.</text>
</comment>
<protein>
    <recommendedName>
        <fullName evidence="1">Peptidase M13 C-terminal domain-containing protein</fullName>
    </recommendedName>
</protein>
<feature type="domain" description="Peptidase M13 C-terminal" evidence="1">
    <location>
        <begin position="47"/>
        <end position="121"/>
    </location>
</feature>
<dbReference type="PROSITE" id="PS51885">
    <property type="entry name" value="NEPRILYSIN"/>
    <property type="match status" value="1"/>
</dbReference>
<dbReference type="GO" id="GO:0005886">
    <property type="term" value="C:plasma membrane"/>
    <property type="evidence" value="ECO:0007669"/>
    <property type="project" value="TreeGrafter"/>
</dbReference>
<organism evidence="2 3">
    <name type="scientific">Rhipicephalus microplus</name>
    <name type="common">Cattle tick</name>
    <name type="synonym">Boophilus microplus</name>
    <dbReference type="NCBI Taxonomy" id="6941"/>
    <lineage>
        <taxon>Eukaryota</taxon>
        <taxon>Metazoa</taxon>
        <taxon>Ecdysozoa</taxon>
        <taxon>Arthropoda</taxon>
        <taxon>Chelicerata</taxon>
        <taxon>Arachnida</taxon>
        <taxon>Acari</taxon>
        <taxon>Parasitiformes</taxon>
        <taxon>Ixodida</taxon>
        <taxon>Ixodoidea</taxon>
        <taxon>Ixodidae</taxon>
        <taxon>Rhipicephalinae</taxon>
        <taxon>Rhipicephalus</taxon>
        <taxon>Boophilus</taxon>
    </lineage>
</organism>
<dbReference type="SUPFAM" id="SSF55486">
    <property type="entry name" value="Metalloproteases ('zincins'), catalytic domain"/>
    <property type="match status" value="1"/>
</dbReference>
<dbReference type="PANTHER" id="PTHR11733:SF241">
    <property type="entry name" value="GH26575P-RELATED"/>
    <property type="match status" value="1"/>
</dbReference>
<dbReference type="Pfam" id="PF01431">
    <property type="entry name" value="Peptidase_M13"/>
    <property type="match status" value="1"/>
</dbReference>